<dbReference type="InterPro" id="IPR016161">
    <property type="entry name" value="Ald_DH/histidinol_DH"/>
</dbReference>
<dbReference type="SUPFAM" id="SSF53720">
    <property type="entry name" value="ALDH-like"/>
    <property type="match status" value="1"/>
</dbReference>
<dbReference type="InterPro" id="IPR015590">
    <property type="entry name" value="Aldehyde_DH_dom"/>
</dbReference>
<dbReference type="Pfam" id="PF00171">
    <property type="entry name" value="Aldedh"/>
    <property type="match status" value="1"/>
</dbReference>
<dbReference type="EMBL" id="BSOH01000014">
    <property type="protein sequence ID" value="GLR17780.1"/>
    <property type="molecule type" value="Genomic_DNA"/>
</dbReference>
<protein>
    <submittedName>
        <fullName evidence="3">Ketoglutarate semialdehyde dehydrogenase</fullName>
    </submittedName>
</protein>
<keyword evidence="4" id="KW-1185">Reference proteome</keyword>
<gene>
    <name evidence="3" type="ORF">GCM10007940_23950</name>
</gene>
<dbReference type="Gene3D" id="3.40.309.10">
    <property type="entry name" value="Aldehyde Dehydrogenase, Chain A, domain 2"/>
    <property type="match status" value="1"/>
</dbReference>
<keyword evidence="1" id="KW-0560">Oxidoreductase</keyword>
<evidence type="ECO:0000259" key="2">
    <source>
        <dbReference type="Pfam" id="PF00171"/>
    </source>
</evidence>
<dbReference type="PANTHER" id="PTHR43353:SF3">
    <property type="entry name" value="ALDEHYDE DEHYDROGENASE-RELATED"/>
    <property type="match status" value="1"/>
</dbReference>
<feature type="domain" description="Aldehyde dehydrogenase" evidence="2">
    <location>
        <begin position="16"/>
        <end position="459"/>
    </location>
</feature>
<accession>A0AA37STD9</accession>
<reference evidence="3" key="2">
    <citation type="submission" date="2023-01" db="EMBL/GenBank/DDBJ databases">
        <title>Draft genome sequence of Portibacter lacus strain NBRC 108769.</title>
        <authorList>
            <person name="Sun Q."/>
            <person name="Mori K."/>
        </authorList>
    </citation>
    <scope>NUCLEOTIDE SEQUENCE</scope>
    <source>
        <strain evidence="3">NBRC 108769</strain>
    </source>
</reference>
<evidence type="ECO:0000313" key="4">
    <source>
        <dbReference type="Proteomes" id="UP001156666"/>
    </source>
</evidence>
<proteinExistence type="predicted"/>
<dbReference type="GO" id="GO:0016620">
    <property type="term" value="F:oxidoreductase activity, acting on the aldehyde or oxo group of donors, NAD or NADP as acceptor"/>
    <property type="evidence" value="ECO:0007669"/>
    <property type="project" value="InterPro"/>
</dbReference>
<dbReference type="RefSeq" id="WP_235291462.1">
    <property type="nucleotide sequence ID" value="NZ_BSOH01000014.1"/>
</dbReference>
<dbReference type="InterPro" id="IPR016163">
    <property type="entry name" value="Ald_DH_C"/>
</dbReference>
<dbReference type="Gene3D" id="3.40.605.10">
    <property type="entry name" value="Aldehyde Dehydrogenase, Chain A, domain 1"/>
    <property type="match status" value="1"/>
</dbReference>
<dbReference type="InterPro" id="IPR044151">
    <property type="entry name" value="ALDH_KGSADH"/>
</dbReference>
<reference evidence="3" key="1">
    <citation type="journal article" date="2014" name="Int. J. Syst. Evol. Microbiol.">
        <title>Complete genome sequence of Corynebacterium casei LMG S-19264T (=DSM 44701T), isolated from a smear-ripened cheese.</title>
        <authorList>
            <consortium name="US DOE Joint Genome Institute (JGI-PGF)"/>
            <person name="Walter F."/>
            <person name="Albersmeier A."/>
            <person name="Kalinowski J."/>
            <person name="Ruckert C."/>
        </authorList>
    </citation>
    <scope>NUCLEOTIDE SEQUENCE</scope>
    <source>
        <strain evidence="3">NBRC 108769</strain>
    </source>
</reference>
<dbReference type="InterPro" id="IPR050740">
    <property type="entry name" value="Aldehyde_DH_Superfamily"/>
</dbReference>
<dbReference type="PANTHER" id="PTHR43353">
    <property type="entry name" value="SUCCINATE-SEMIALDEHYDE DEHYDROGENASE, MITOCHONDRIAL"/>
    <property type="match status" value="1"/>
</dbReference>
<organism evidence="3 4">
    <name type="scientific">Portibacter lacus</name>
    <dbReference type="NCBI Taxonomy" id="1099794"/>
    <lineage>
        <taxon>Bacteria</taxon>
        <taxon>Pseudomonadati</taxon>
        <taxon>Bacteroidota</taxon>
        <taxon>Saprospiria</taxon>
        <taxon>Saprospirales</taxon>
        <taxon>Haliscomenobacteraceae</taxon>
        <taxon>Portibacter</taxon>
    </lineage>
</organism>
<evidence type="ECO:0000256" key="1">
    <source>
        <dbReference type="ARBA" id="ARBA00023002"/>
    </source>
</evidence>
<dbReference type="InterPro" id="IPR016162">
    <property type="entry name" value="Ald_DH_N"/>
</dbReference>
<dbReference type="AlphaFoldDB" id="A0AA37STD9"/>
<name>A0AA37STD9_9BACT</name>
<evidence type="ECO:0000313" key="3">
    <source>
        <dbReference type="EMBL" id="GLR17780.1"/>
    </source>
</evidence>
<comment type="caution">
    <text evidence="3">The sequence shown here is derived from an EMBL/GenBank/DDBJ whole genome shotgun (WGS) entry which is preliminary data.</text>
</comment>
<sequence>MIGYNIIGKKISALNDKTIQASNPKNQEQLEGEFHVATTEEADEAIQKAKAVAREYANLPSSKKALFLRTIADNIEKLSSKLIDRVVAESGLPEGRVTGERGRTCGQLRFFADKIEEGSWVNAIVDRGDVDIRQCLQPLGPVVVFTASNFPLAFSTAGGDTASALASGCPVIVKAHESHLGTNNLVAECIMAAAIECGLPDGVFSSLNGAGYELGSYLVKHPDVQAVAFTGSYGGGKALYDLAQSRPHPIPVFSEMGSVNPIFVLPQAMEKKTTSWAEAIASSVNLGAGQFCTNPGIIVVERNEFLTAFSDQLVDAFSRLQAATMLNKGIHANYNKAKYSKSQESGVKIKYIEIDDDKASLSAHPCLLEVSYADYSKNPKLSQEVFGPFTIMVVCENQSEMKEVASQMEGQLTASIIGEADEIIKANDLLEIAASKVGRIIINGMPTGVAVCEAMNHGGPFPATTDPRFTSVGGNAIYRFVRPVCYQGFPDELLPDALKEANPLGIRRLENGEYK</sequence>
<dbReference type="CDD" id="cd07129">
    <property type="entry name" value="ALDH_KGSADH"/>
    <property type="match status" value="1"/>
</dbReference>
<dbReference type="Proteomes" id="UP001156666">
    <property type="component" value="Unassembled WGS sequence"/>
</dbReference>